<dbReference type="InterPro" id="IPR023582">
    <property type="entry name" value="Impact"/>
</dbReference>
<dbReference type="Proteomes" id="UP000557307">
    <property type="component" value="Unassembled WGS sequence"/>
</dbReference>
<evidence type="ECO:0000256" key="1">
    <source>
        <dbReference type="ARBA" id="ARBA00007665"/>
    </source>
</evidence>
<keyword evidence="4" id="KW-1185">Reference proteome</keyword>
<name>A0A840TZ25_9BACT</name>
<dbReference type="PROSITE" id="PS00910">
    <property type="entry name" value="UPF0029"/>
    <property type="match status" value="1"/>
</dbReference>
<comment type="similarity">
    <text evidence="1">Belongs to the IMPACT family.</text>
</comment>
<feature type="domain" description="Impact N-terminal" evidence="2">
    <location>
        <begin position="21"/>
        <end position="126"/>
    </location>
</feature>
<evidence type="ECO:0000313" key="3">
    <source>
        <dbReference type="EMBL" id="MBB5285150.1"/>
    </source>
</evidence>
<dbReference type="EMBL" id="JACHGF010000004">
    <property type="protein sequence ID" value="MBB5285150.1"/>
    <property type="molecule type" value="Genomic_DNA"/>
</dbReference>
<dbReference type="RefSeq" id="WP_184175081.1">
    <property type="nucleotide sequence ID" value="NZ_JACHGF010000004.1"/>
</dbReference>
<dbReference type="AlphaFoldDB" id="A0A840TZ25"/>
<protein>
    <submittedName>
        <fullName evidence="3">Putative YigZ family protein</fullName>
    </submittedName>
</protein>
<dbReference type="GO" id="GO:0006446">
    <property type="term" value="P:regulation of translational initiation"/>
    <property type="evidence" value="ECO:0007669"/>
    <property type="project" value="TreeGrafter"/>
</dbReference>
<dbReference type="InterPro" id="IPR036956">
    <property type="entry name" value="Impact_N_sf"/>
</dbReference>
<dbReference type="SUPFAM" id="SSF54211">
    <property type="entry name" value="Ribosomal protein S5 domain 2-like"/>
    <property type="match status" value="1"/>
</dbReference>
<reference evidence="3 4" key="1">
    <citation type="submission" date="2020-08" db="EMBL/GenBank/DDBJ databases">
        <title>Genomic Encyclopedia of Type Strains, Phase IV (KMG-IV): sequencing the most valuable type-strain genomes for metagenomic binning, comparative biology and taxonomic classification.</title>
        <authorList>
            <person name="Goeker M."/>
        </authorList>
    </citation>
    <scope>NUCLEOTIDE SEQUENCE [LARGE SCALE GENOMIC DNA]</scope>
    <source>
        <strain evidence="3 4">DSM 105074</strain>
    </source>
</reference>
<dbReference type="GO" id="GO:0005737">
    <property type="term" value="C:cytoplasm"/>
    <property type="evidence" value="ECO:0007669"/>
    <property type="project" value="TreeGrafter"/>
</dbReference>
<dbReference type="InterPro" id="IPR001498">
    <property type="entry name" value="Impact_N"/>
</dbReference>
<dbReference type="Gene3D" id="3.30.230.30">
    <property type="entry name" value="Impact, N-terminal domain"/>
    <property type="match status" value="1"/>
</dbReference>
<evidence type="ECO:0000313" key="4">
    <source>
        <dbReference type="Proteomes" id="UP000557307"/>
    </source>
</evidence>
<comment type="caution">
    <text evidence="3">The sequence shown here is derived from an EMBL/GenBank/DDBJ whole genome shotgun (WGS) entry which is preliminary data.</text>
</comment>
<dbReference type="InterPro" id="IPR020569">
    <property type="entry name" value="UPF0029_Impact_CS"/>
</dbReference>
<gene>
    <name evidence="3" type="ORF">HNQ92_003298</name>
</gene>
<organism evidence="3 4">
    <name type="scientific">Rhabdobacter roseus</name>
    <dbReference type="NCBI Taxonomy" id="1655419"/>
    <lineage>
        <taxon>Bacteria</taxon>
        <taxon>Pseudomonadati</taxon>
        <taxon>Bacteroidota</taxon>
        <taxon>Cytophagia</taxon>
        <taxon>Cytophagales</taxon>
        <taxon>Cytophagaceae</taxon>
        <taxon>Rhabdobacter</taxon>
    </lineage>
</organism>
<proteinExistence type="inferred from homology"/>
<sequence>MLFDDSYRTLESTSEGYFKDRGSKFFAFAYPIRSEADTRPLLAQLRELHPKAVHHCYAYRLGLDRTHYRANDDGEPSGSAGRPILNTLYSRDLTNVLVVVVRYFGGTLLGVPGLIHAYKTATEQALDQATVVVKYLYDRYELSFTYAHMNDAMRLVKDMELPVLEQQFELNCRMQVEVRKTLVERFAEACEKIVGLECTYLPS</sequence>
<accession>A0A840TZ25</accession>
<evidence type="ECO:0000259" key="2">
    <source>
        <dbReference type="Pfam" id="PF01205"/>
    </source>
</evidence>
<dbReference type="InterPro" id="IPR020568">
    <property type="entry name" value="Ribosomal_Su5_D2-typ_SF"/>
</dbReference>
<dbReference type="PANTHER" id="PTHR16301:SF20">
    <property type="entry name" value="IMPACT FAMILY MEMBER YIGZ"/>
    <property type="match status" value="1"/>
</dbReference>
<dbReference type="PANTHER" id="PTHR16301">
    <property type="entry name" value="IMPACT-RELATED"/>
    <property type="match status" value="1"/>
</dbReference>
<dbReference type="Pfam" id="PF01205">
    <property type="entry name" value="Impact_N"/>
    <property type="match status" value="1"/>
</dbReference>